<evidence type="ECO:0000313" key="2">
    <source>
        <dbReference type="Proteomes" id="UP000196560"/>
    </source>
</evidence>
<accession>A0A1Y3U4U2</accession>
<sequence>MDTVLWGISAFLLHRMPPAVRAYVLDRANQGVSARADTLSTRAALRDEIGSPLHLLVTDPNRHHSSAVTRMHVWEGDMPRGAIVDVLPDFDHVRSVAPLLALFGMAPAMSEANLIMALCELCGRFSIYEPSAEVRVWLQGLIDAGSLSKLDGWRPVLTREGKLTSLWCRPPVTSVAEARKFAEAVSWRRGHKRFARAVMRAFDGAASPFEVQAALRLGLPRRMGGSGFPEIRVNERIPLSPAARLIAGKVVCYADLLIEGKEGTRPVIVECQSRLIHASREQSLADGERLMALQSMGFTVVPLTFEQLVIPSVFASVERYLARELGLRIAPKSAALQRKESELCRELFMDWTKLGRS</sequence>
<gene>
    <name evidence="1" type="ORF">B5G21_03700</name>
</gene>
<dbReference type="AlphaFoldDB" id="A0A1Y3U4U2"/>
<keyword evidence="2" id="KW-1185">Reference proteome</keyword>
<evidence type="ECO:0000313" key="1">
    <source>
        <dbReference type="EMBL" id="OUN43804.1"/>
    </source>
</evidence>
<comment type="caution">
    <text evidence="1">The sequence shown here is derived from an EMBL/GenBank/DDBJ whole genome shotgun (WGS) entry which is preliminary data.</text>
</comment>
<organism evidence="1 2">
    <name type="scientific">Enorma massiliensis</name>
    <dbReference type="NCBI Taxonomy" id="1472761"/>
    <lineage>
        <taxon>Bacteria</taxon>
        <taxon>Bacillati</taxon>
        <taxon>Actinomycetota</taxon>
        <taxon>Coriobacteriia</taxon>
        <taxon>Coriobacteriales</taxon>
        <taxon>Coriobacteriaceae</taxon>
        <taxon>Enorma</taxon>
    </lineage>
</organism>
<dbReference type="RefSeq" id="WP_087186096.1">
    <property type="nucleotide sequence ID" value="NZ_NFHO01000003.1"/>
</dbReference>
<name>A0A1Y3U4U2_9ACTN</name>
<evidence type="ECO:0008006" key="3">
    <source>
        <dbReference type="Google" id="ProtNLM"/>
    </source>
</evidence>
<dbReference type="EMBL" id="NFHO01000003">
    <property type="protein sequence ID" value="OUN43804.1"/>
    <property type="molecule type" value="Genomic_DNA"/>
</dbReference>
<protein>
    <recommendedName>
        <fullName evidence="3">DUF559 domain-containing protein</fullName>
    </recommendedName>
</protein>
<reference evidence="2" key="1">
    <citation type="submission" date="2017-04" db="EMBL/GenBank/DDBJ databases">
        <title>Function of individual gut microbiota members based on whole genome sequencing of pure cultures obtained from chicken caecum.</title>
        <authorList>
            <person name="Medvecky M."/>
            <person name="Cejkova D."/>
            <person name="Polansky O."/>
            <person name="Karasova D."/>
            <person name="Kubasova T."/>
            <person name="Cizek A."/>
            <person name="Rychlik I."/>
        </authorList>
    </citation>
    <scope>NUCLEOTIDE SEQUENCE [LARGE SCALE GENOMIC DNA]</scope>
    <source>
        <strain evidence="2">An70</strain>
    </source>
</reference>
<dbReference type="Proteomes" id="UP000196560">
    <property type="component" value="Unassembled WGS sequence"/>
</dbReference>
<proteinExistence type="predicted"/>